<proteinExistence type="inferred from homology"/>
<dbReference type="InterPro" id="IPR007083">
    <property type="entry name" value="RNA_pol_Rpb1_4"/>
</dbReference>
<dbReference type="SMART" id="SM00663">
    <property type="entry name" value="RPOLA_N"/>
    <property type="match status" value="1"/>
</dbReference>
<keyword evidence="9 11" id="KW-0804">Transcription</keyword>
<keyword evidence="8 11" id="KW-0460">Magnesium</keyword>
<dbReference type="GO" id="GO:0006351">
    <property type="term" value="P:DNA-templated transcription"/>
    <property type="evidence" value="ECO:0007669"/>
    <property type="project" value="UniProtKB-UniRule"/>
</dbReference>
<name>A0A7S6UGN2_9GAMM</name>
<feature type="coiled-coil region" evidence="13">
    <location>
        <begin position="387"/>
        <end position="414"/>
    </location>
</feature>
<evidence type="ECO:0000256" key="1">
    <source>
        <dbReference type="ARBA" id="ARBA00007616"/>
    </source>
</evidence>
<dbReference type="Pfam" id="PF04998">
    <property type="entry name" value="RNA_pol_Rpb1_5"/>
    <property type="match status" value="1"/>
</dbReference>
<dbReference type="FunFam" id="1.10.132.30:FF:000003">
    <property type="entry name" value="DNA-directed RNA polymerase subunit beta"/>
    <property type="match status" value="1"/>
</dbReference>
<evidence type="ECO:0000256" key="4">
    <source>
        <dbReference type="ARBA" id="ARBA00022679"/>
    </source>
</evidence>
<reference evidence="15 16" key="1">
    <citation type="submission" date="2020-10" db="EMBL/GenBank/DDBJ databases">
        <title>complete genome sequencing of Lysobacter sp. H21R20.</title>
        <authorList>
            <person name="Bae J.-W."/>
            <person name="Lee S.-Y."/>
        </authorList>
    </citation>
    <scope>NUCLEOTIDE SEQUENCE [LARGE SCALE GENOMIC DNA]</scope>
    <source>
        <strain evidence="15 16">H21R20</strain>
    </source>
</reference>
<feature type="binding site" evidence="11">
    <location>
        <position position="88"/>
    </location>
    <ligand>
        <name>Zn(2+)</name>
        <dbReference type="ChEBI" id="CHEBI:29105"/>
        <label>1</label>
    </ligand>
</feature>
<dbReference type="EC" id="2.7.7.6" evidence="11"/>
<dbReference type="InterPro" id="IPR042102">
    <property type="entry name" value="RNA_pol_Rpb1_3_sf"/>
</dbReference>
<keyword evidence="13" id="KW-0175">Coiled coil</keyword>
<dbReference type="Gene3D" id="1.10.1790.20">
    <property type="match status" value="1"/>
</dbReference>
<dbReference type="PANTHER" id="PTHR19376:SF54">
    <property type="entry name" value="DNA-DIRECTED RNA POLYMERASE SUBUNIT BETA"/>
    <property type="match status" value="1"/>
</dbReference>
<evidence type="ECO:0000259" key="14">
    <source>
        <dbReference type="SMART" id="SM00663"/>
    </source>
</evidence>
<protein>
    <recommendedName>
        <fullName evidence="11">DNA-directed RNA polymerase subunit beta'</fullName>
        <shortName evidence="11">RNAP subunit beta'</shortName>
        <ecNumber evidence="11">2.7.7.6</ecNumber>
    </recommendedName>
    <alternativeName>
        <fullName evidence="11">RNA polymerase subunit beta'</fullName>
    </alternativeName>
    <alternativeName>
        <fullName evidence="11">Transcriptase subunit beta'</fullName>
    </alternativeName>
</protein>
<feature type="binding site" evidence="11">
    <location>
        <position position="460"/>
    </location>
    <ligand>
        <name>Mg(2+)</name>
        <dbReference type="ChEBI" id="CHEBI:18420"/>
    </ligand>
</feature>
<evidence type="ECO:0000256" key="3">
    <source>
        <dbReference type="ARBA" id="ARBA00022478"/>
    </source>
</evidence>
<dbReference type="FunFam" id="1.10.150.390:FF:000002">
    <property type="entry name" value="DNA-directed RNA polymerase subunit beta"/>
    <property type="match status" value="1"/>
</dbReference>
<feature type="binding site" evidence="11">
    <location>
        <position position="464"/>
    </location>
    <ligand>
        <name>Mg(2+)</name>
        <dbReference type="ChEBI" id="CHEBI:18420"/>
    </ligand>
</feature>
<evidence type="ECO:0000313" key="16">
    <source>
        <dbReference type="Proteomes" id="UP000594059"/>
    </source>
</evidence>
<feature type="binding site" evidence="11">
    <location>
        <position position="72"/>
    </location>
    <ligand>
        <name>Zn(2+)</name>
        <dbReference type="ChEBI" id="CHEBI:29105"/>
        <label>1</label>
    </ligand>
</feature>
<comment type="cofactor">
    <cofactor evidence="11">
        <name>Mg(2+)</name>
        <dbReference type="ChEBI" id="CHEBI:18420"/>
    </cofactor>
    <text evidence="11">Binds 1 Mg(2+) ion per subunit.</text>
</comment>
<dbReference type="GO" id="GO:0003677">
    <property type="term" value="F:DNA binding"/>
    <property type="evidence" value="ECO:0007669"/>
    <property type="project" value="UniProtKB-UniRule"/>
</dbReference>
<dbReference type="PANTHER" id="PTHR19376">
    <property type="entry name" value="DNA-DIRECTED RNA POLYMERASE"/>
    <property type="match status" value="1"/>
</dbReference>
<comment type="function">
    <text evidence="11 12">DNA-dependent RNA polymerase catalyzes the transcription of DNA into RNA using the four ribonucleoside triphosphates as substrates.</text>
</comment>
<evidence type="ECO:0000256" key="13">
    <source>
        <dbReference type="SAM" id="Coils"/>
    </source>
</evidence>
<dbReference type="InterPro" id="IPR045867">
    <property type="entry name" value="DNA-dir_RpoC_beta_prime"/>
</dbReference>
<feature type="binding site" evidence="11">
    <location>
        <position position="896"/>
    </location>
    <ligand>
        <name>Zn(2+)</name>
        <dbReference type="ChEBI" id="CHEBI:29105"/>
        <label>2</label>
    </ligand>
</feature>
<dbReference type="GO" id="GO:0003899">
    <property type="term" value="F:DNA-directed RNA polymerase activity"/>
    <property type="evidence" value="ECO:0007669"/>
    <property type="project" value="UniProtKB-UniRule"/>
</dbReference>
<comment type="similarity">
    <text evidence="2">In the C-terminal section; belongs to the RNA polymerase beta' chain family.</text>
</comment>
<keyword evidence="5 11" id="KW-0548">Nucleotidyltransferase</keyword>
<dbReference type="GO" id="GO:0000428">
    <property type="term" value="C:DNA-directed RNA polymerase complex"/>
    <property type="evidence" value="ECO:0007669"/>
    <property type="project" value="UniProtKB-KW"/>
</dbReference>
<feature type="binding site" evidence="11">
    <location>
        <position position="70"/>
    </location>
    <ligand>
        <name>Zn(2+)</name>
        <dbReference type="ChEBI" id="CHEBI:29105"/>
        <label>1</label>
    </ligand>
</feature>
<dbReference type="InterPro" id="IPR007081">
    <property type="entry name" value="RNA_pol_Rpb1_5"/>
</dbReference>
<comment type="cofactor">
    <cofactor evidence="11">
        <name>Zn(2+)</name>
        <dbReference type="ChEBI" id="CHEBI:29105"/>
    </cofactor>
    <text evidence="11">Binds 2 Zn(2+) ions per subunit.</text>
</comment>
<dbReference type="Gene3D" id="2.40.40.20">
    <property type="match status" value="1"/>
</dbReference>
<evidence type="ECO:0000256" key="12">
    <source>
        <dbReference type="RuleBase" id="RU004279"/>
    </source>
</evidence>
<evidence type="ECO:0000256" key="10">
    <source>
        <dbReference type="ARBA" id="ARBA00048552"/>
    </source>
</evidence>
<dbReference type="Pfam" id="PF00623">
    <property type="entry name" value="RNA_pol_Rpb1_2"/>
    <property type="match status" value="1"/>
</dbReference>
<dbReference type="EMBL" id="CP063656">
    <property type="protein sequence ID" value="QOW19941.1"/>
    <property type="molecule type" value="Genomic_DNA"/>
</dbReference>
<dbReference type="InterPro" id="IPR007080">
    <property type="entry name" value="RNA_pol_Rpb1_1"/>
</dbReference>
<dbReference type="NCBIfam" id="TIGR02386">
    <property type="entry name" value="rpoC_TIGR"/>
    <property type="match status" value="1"/>
</dbReference>
<keyword evidence="4 11" id="KW-0808">Transferase</keyword>
<dbReference type="GO" id="GO:0008270">
    <property type="term" value="F:zinc ion binding"/>
    <property type="evidence" value="ECO:0007669"/>
    <property type="project" value="UniProtKB-UniRule"/>
</dbReference>
<dbReference type="Pfam" id="PF04997">
    <property type="entry name" value="RNA_pol_Rpb1_1"/>
    <property type="match status" value="1"/>
</dbReference>
<dbReference type="InterPro" id="IPR012754">
    <property type="entry name" value="DNA-dir_RpoC_beta_prime_bact"/>
</dbReference>
<dbReference type="RefSeq" id="WP_193985931.1">
    <property type="nucleotide sequence ID" value="NZ_CP063656.1"/>
</dbReference>
<dbReference type="InterPro" id="IPR006592">
    <property type="entry name" value="RNA_pol_N"/>
</dbReference>
<sequence>MKDLLNLFNQQRPALNFDAIKIALASPDLIRSWSFGEVKKPETINYRTFKPERDGLFCAAIFGPVKDYECLCGKYKRMKHRGVVCEKCGTEVTLAKVRRERMGHIDLASPVAHIWFLKSLPSRIGLMLDMTLRDIERILYFEAFVVTEPGLTPFERGQLLNEEEYMQARQEHNDDFDAAMGAEAVFDLLRTLDLQSELVQLKEDINATGSETKLKRLTKRVKLVEAFLESGNKPEWMVMTVLPVLPPDLRPLVPLDGGRFATSDLNDLYRRVINRNNRLRRLLELSAPEIIVRNEKRMLQESVDALMDNGRRGRAITGTNKRPLKSLADMIKGKQGRFRQNLLGKRVDYSGRSVIVVGPYLKLHQCGLPKKMALELFKPFIFAKLQRQGLATTIKAAKKLVEREEAEVWDILEEVIREHPVLLNRAPTLHRLGIQAFEPVLIEGKAIQLHPLVCTAFNADFDGDQMAVHVPLSLEAQLEARALMMASNNILSPANGEPIIVPSQDVVLGLYYMTRALENKKGEGMAFANVAEVKRAYDNRVVELHAKVKVRIEESVIQEDGTRVQQSSIVDTTIGRALLDDILPSGLPFALANVELTKKNISRLINSCYRMLGLKDTVVFADQLMYTGFAYATRAGVSIGIDDMIIPEVKKGILDEAETEVTEIQEQYQSGLVTGGERYNKVVDIWSRTNERVAKAMMETIGTEKVVNAKGETIDQKSMNSVFIMADSGARGSQAQIRQLAGMRGLMAKPDGSIIETPITANFREGLNVLQYFISTHGARKGLADTALKTANSGYLTRRLVDVAQDVVITEDDCGTLEGLTMIPIVEGGDIVEPLRDRVLGRVVAEDVFLPGDDEDPIVTRNTLLDEAWVQKLEEASVQLIKVRSTITCQSAFGVCANCYGRDLGRGHMVNHGEAVGVVAAQSIGEPGTQLTMRTFHIGGAASRAAAIDNVTVKTTGTLKFNNLKHIEHSDGHVVAVSRSGELSVLDVHGRERERYKLPYGATIDVKDGADIKAGQQVAHWDPHNHPIVSEVAGFVRFIDFVDGVTVIEKTDELTGLASREITDPKRRGSAAKELRPIVRIVDKDGNDLNIPGTDLPAQYQLPPRSVVNLQDGAAVGVGDVVAKIPQEASKTRDITGGLPRVADLFEARKPKDPAILAEVSGIVSFGKETKGKQRLVIKEADGTDYEELIPKYRQIIVFEGEHVEKGETVVDGEPTPQDILRLLGVEPLAVYLTKEIQDVYRLQGVKINDKHIEVIVRQMLRKVDISDAGDSKFMNGEQIERQRFVEEHARVAANDGIVPQFNPVLLGITKASLATESFISAASFQETTRVLTEAAVRGTRDNLRGLKENVIVGRLIPAGTGLAYHAQRRKNASGLTDSEMAALSAPVASAAVAEDVSEESSAS</sequence>
<dbReference type="Gene3D" id="1.10.150.390">
    <property type="match status" value="1"/>
</dbReference>
<dbReference type="InterPro" id="IPR000722">
    <property type="entry name" value="RNA_pol_asu"/>
</dbReference>
<accession>A0A7S6UGN2</accession>
<evidence type="ECO:0000256" key="9">
    <source>
        <dbReference type="ARBA" id="ARBA00023163"/>
    </source>
</evidence>
<keyword evidence="6 11" id="KW-0479">Metal-binding</keyword>
<dbReference type="Pfam" id="PF05000">
    <property type="entry name" value="RNA_pol_Rpb1_4"/>
    <property type="match status" value="1"/>
</dbReference>
<feature type="binding site" evidence="11">
    <location>
        <position position="814"/>
    </location>
    <ligand>
        <name>Zn(2+)</name>
        <dbReference type="ChEBI" id="CHEBI:29105"/>
        <label>2</label>
    </ligand>
</feature>
<keyword evidence="3 11" id="KW-0240">DNA-directed RNA polymerase</keyword>
<feature type="binding site" evidence="11">
    <location>
        <position position="462"/>
    </location>
    <ligand>
        <name>Mg(2+)</name>
        <dbReference type="ChEBI" id="CHEBI:18420"/>
    </ligand>
</feature>
<dbReference type="Gene3D" id="4.10.860.120">
    <property type="entry name" value="RNA polymerase II, clamp domain"/>
    <property type="match status" value="1"/>
</dbReference>
<dbReference type="Gene3D" id="1.10.132.30">
    <property type="match status" value="1"/>
</dbReference>
<comment type="catalytic activity">
    <reaction evidence="10 11 12">
        <text>RNA(n) + a ribonucleoside 5'-triphosphate = RNA(n+1) + diphosphate</text>
        <dbReference type="Rhea" id="RHEA:21248"/>
        <dbReference type="Rhea" id="RHEA-COMP:14527"/>
        <dbReference type="Rhea" id="RHEA-COMP:17342"/>
        <dbReference type="ChEBI" id="CHEBI:33019"/>
        <dbReference type="ChEBI" id="CHEBI:61557"/>
        <dbReference type="ChEBI" id="CHEBI:140395"/>
        <dbReference type="EC" id="2.7.7.6"/>
    </reaction>
</comment>
<gene>
    <name evidence="11 15" type="primary">rpoC</name>
    <name evidence="15" type="ORF">INQ41_02460</name>
</gene>
<dbReference type="Gene3D" id="1.10.274.100">
    <property type="entry name" value="RNA polymerase Rpb1, domain 3"/>
    <property type="match status" value="1"/>
</dbReference>
<feature type="binding site" evidence="11">
    <location>
        <position position="899"/>
    </location>
    <ligand>
        <name>Zn(2+)</name>
        <dbReference type="ChEBI" id="CHEBI:29105"/>
        <label>2</label>
    </ligand>
</feature>
<evidence type="ECO:0000256" key="8">
    <source>
        <dbReference type="ARBA" id="ARBA00022842"/>
    </source>
</evidence>
<comment type="similarity">
    <text evidence="1">In the N-terminal section; belongs to the RNA polymerase beta chain family.</text>
</comment>
<evidence type="ECO:0000256" key="6">
    <source>
        <dbReference type="ARBA" id="ARBA00022723"/>
    </source>
</evidence>
<evidence type="ECO:0000256" key="11">
    <source>
        <dbReference type="HAMAP-Rule" id="MF_01322"/>
    </source>
</evidence>
<evidence type="ECO:0000313" key="15">
    <source>
        <dbReference type="EMBL" id="QOW19941.1"/>
    </source>
</evidence>
<dbReference type="Gene3D" id="1.10.40.90">
    <property type="match status" value="1"/>
</dbReference>
<dbReference type="KEGG" id="lcic:INQ41_02460"/>
<keyword evidence="16" id="KW-1185">Reference proteome</keyword>
<feature type="binding site" evidence="11">
    <location>
        <position position="85"/>
    </location>
    <ligand>
        <name>Zn(2+)</name>
        <dbReference type="ChEBI" id="CHEBI:29105"/>
        <label>1</label>
    </ligand>
</feature>
<dbReference type="InterPro" id="IPR044893">
    <property type="entry name" value="RNA_pol_Rpb1_clamp_domain"/>
</dbReference>
<dbReference type="Pfam" id="PF04983">
    <property type="entry name" value="RNA_pol_Rpb1_3"/>
    <property type="match status" value="1"/>
</dbReference>
<dbReference type="InterPro" id="IPR007066">
    <property type="entry name" value="RNA_pol_Rpb1_3"/>
</dbReference>
<evidence type="ECO:0000256" key="2">
    <source>
        <dbReference type="ARBA" id="ARBA00009839"/>
    </source>
</evidence>
<dbReference type="HAMAP" id="MF_01322">
    <property type="entry name" value="RNApol_bact_RpoC"/>
    <property type="match status" value="1"/>
</dbReference>
<dbReference type="CDD" id="cd01609">
    <property type="entry name" value="RNAP_beta'_N"/>
    <property type="match status" value="1"/>
</dbReference>
<feature type="domain" description="RNA polymerase N-terminal" evidence="14">
    <location>
        <begin position="235"/>
        <end position="514"/>
    </location>
</feature>
<comment type="subunit">
    <text evidence="11">The RNAP catalytic core consists of 2 alpha, 1 beta, 1 beta' and 1 omega subunit. When a sigma factor is associated with the core the holoenzyme is formed, which can initiate transcription.</text>
</comment>
<dbReference type="InterPro" id="IPR038120">
    <property type="entry name" value="Rpb1_funnel_sf"/>
</dbReference>
<comment type="similarity">
    <text evidence="11 12">Belongs to the RNA polymerase beta' chain family.</text>
</comment>
<dbReference type="CDD" id="cd02655">
    <property type="entry name" value="RNAP_beta'_C"/>
    <property type="match status" value="1"/>
</dbReference>
<dbReference type="SUPFAM" id="SSF64484">
    <property type="entry name" value="beta and beta-prime subunits of DNA dependent RNA-polymerase"/>
    <property type="match status" value="1"/>
</dbReference>
<dbReference type="Gene3D" id="2.40.50.100">
    <property type="match status" value="3"/>
</dbReference>
<keyword evidence="7 11" id="KW-0862">Zinc</keyword>
<dbReference type="Proteomes" id="UP000594059">
    <property type="component" value="Chromosome"/>
</dbReference>
<evidence type="ECO:0000256" key="7">
    <source>
        <dbReference type="ARBA" id="ARBA00022833"/>
    </source>
</evidence>
<dbReference type="GO" id="GO:0000287">
    <property type="term" value="F:magnesium ion binding"/>
    <property type="evidence" value="ECO:0007669"/>
    <property type="project" value="UniProtKB-UniRule"/>
</dbReference>
<feature type="binding site" evidence="11">
    <location>
        <position position="889"/>
    </location>
    <ligand>
        <name>Zn(2+)</name>
        <dbReference type="ChEBI" id="CHEBI:29105"/>
        <label>2</label>
    </ligand>
</feature>
<organism evidence="15 16">
    <name type="scientific">Novilysobacter ciconiae</name>
    <dbReference type="NCBI Taxonomy" id="2781022"/>
    <lineage>
        <taxon>Bacteria</taxon>
        <taxon>Pseudomonadati</taxon>
        <taxon>Pseudomonadota</taxon>
        <taxon>Gammaproteobacteria</taxon>
        <taxon>Lysobacterales</taxon>
        <taxon>Lysobacteraceae</taxon>
        <taxon>Novilysobacter</taxon>
    </lineage>
</organism>
<evidence type="ECO:0000256" key="5">
    <source>
        <dbReference type="ARBA" id="ARBA00022695"/>
    </source>
</evidence>